<dbReference type="Proteomes" id="UP000337189">
    <property type="component" value="Unassembled WGS sequence"/>
</dbReference>
<dbReference type="InterPro" id="IPR012337">
    <property type="entry name" value="RNaseH-like_sf"/>
</dbReference>
<dbReference type="SUPFAM" id="SSF53098">
    <property type="entry name" value="Ribonuclease H-like"/>
    <property type="match status" value="1"/>
</dbReference>
<reference evidence="2 3" key="1">
    <citation type="submission" date="2019-08" db="EMBL/GenBank/DDBJ databases">
        <authorList>
            <person name="Peeters C."/>
        </authorList>
    </citation>
    <scope>NUCLEOTIDE SEQUENCE [LARGE SCALE GENOMIC DNA]</scope>
    <source>
        <strain evidence="2 3">LMG 31110</strain>
    </source>
</reference>
<sequence length="157" mass="17860">MDFVFDRTAEGRVIKNLTVVDDATHEAVAIVPERAIGGLALTRILDRVALRRGLPQAIRTDNGKEFCGRAMLNWAHERGVKLFLIEPGKPNQNADIESFNGRFRDECLNEHWFTSLPHAKVVIEAWRREYNEERPKKSLGGLTPATYARNLAEKQLH</sequence>
<dbReference type="PANTHER" id="PTHR47515:SF1">
    <property type="entry name" value="BLR2054 PROTEIN"/>
    <property type="match status" value="1"/>
</dbReference>
<accession>A0A5E4YE84</accession>
<gene>
    <name evidence="2" type="ORF">PCO31110_04511</name>
</gene>
<organism evidence="2 3">
    <name type="scientific">Pandoraea communis</name>
    <dbReference type="NCBI Taxonomy" id="2508297"/>
    <lineage>
        <taxon>Bacteria</taxon>
        <taxon>Pseudomonadati</taxon>
        <taxon>Pseudomonadota</taxon>
        <taxon>Betaproteobacteria</taxon>
        <taxon>Burkholderiales</taxon>
        <taxon>Burkholderiaceae</taxon>
        <taxon>Pandoraea</taxon>
    </lineage>
</organism>
<dbReference type="Pfam" id="PF13683">
    <property type="entry name" value="rve_3"/>
    <property type="match status" value="1"/>
</dbReference>
<dbReference type="EMBL" id="CABPSJ010000007">
    <property type="protein sequence ID" value="VVE46790.1"/>
    <property type="molecule type" value="Genomic_DNA"/>
</dbReference>
<evidence type="ECO:0000313" key="3">
    <source>
        <dbReference type="Proteomes" id="UP000337189"/>
    </source>
</evidence>
<evidence type="ECO:0000313" key="2">
    <source>
        <dbReference type="EMBL" id="VVE46790.1"/>
    </source>
</evidence>
<evidence type="ECO:0000259" key="1">
    <source>
        <dbReference type="PROSITE" id="PS50994"/>
    </source>
</evidence>
<feature type="domain" description="Integrase catalytic" evidence="1">
    <location>
        <begin position="1"/>
        <end position="152"/>
    </location>
</feature>
<dbReference type="PANTHER" id="PTHR47515">
    <property type="entry name" value="LOW CALCIUM RESPONSE LOCUS PROTEIN T"/>
    <property type="match status" value="1"/>
</dbReference>
<dbReference type="GO" id="GO:0015074">
    <property type="term" value="P:DNA integration"/>
    <property type="evidence" value="ECO:0007669"/>
    <property type="project" value="InterPro"/>
</dbReference>
<dbReference type="InterPro" id="IPR036397">
    <property type="entry name" value="RNaseH_sf"/>
</dbReference>
<dbReference type="GO" id="GO:0003676">
    <property type="term" value="F:nucleic acid binding"/>
    <property type="evidence" value="ECO:0007669"/>
    <property type="project" value="InterPro"/>
</dbReference>
<dbReference type="PROSITE" id="PS50994">
    <property type="entry name" value="INTEGRASE"/>
    <property type="match status" value="1"/>
</dbReference>
<dbReference type="InterPro" id="IPR001584">
    <property type="entry name" value="Integrase_cat-core"/>
</dbReference>
<dbReference type="AlphaFoldDB" id="A0A5E4YE84"/>
<name>A0A5E4YE84_9BURK</name>
<dbReference type="Gene3D" id="3.30.420.10">
    <property type="entry name" value="Ribonuclease H-like superfamily/Ribonuclease H"/>
    <property type="match status" value="1"/>
</dbReference>
<protein>
    <submittedName>
        <fullName evidence="2">IS3 family transposase</fullName>
    </submittedName>
</protein>
<proteinExistence type="predicted"/>